<comment type="caution">
    <text evidence="3">The sequence shown here is derived from an EMBL/GenBank/DDBJ whole genome shotgun (WGS) entry which is preliminary data.</text>
</comment>
<organism evidence="3 4">
    <name type="scientific">Candidatus Nealsonbacteria bacterium CG23_combo_of_CG06-09_8_20_14_all_38_19</name>
    <dbReference type="NCBI Taxonomy" id="1974721"/>
    <lineage>
        <taxon>Bacteria</taxon>
        <taxon>Candidatus Nealsoniibacteriota</taxon>
    </lineage>
</organism>
<evidence type="ECO:0000313" key="3">
    <source>
        <dbReference type="EMBL" id="PIP23795.1"/>
    </source>
</evidence>
<keyword evidence="2" id="KW-0472">Membrane</keyword>
<dbReference type="AlphaFoldDB" id="A0A2G9YX26"/>
<dbReference type="Proteomes" id="UP000230273">
    <property type="component" value="Unassembled WGS sequence"/>
</dbReference>
<feature type="transmembrane region" description="Helical" evidence="2">
    <location>
        <begin position="19"/>
        <end position="38"/>
    </location>
</feature>
<reference evidence="3 4" key="1">
    <citation type="submission" date="2017-09" db="EMBL/GenBank/DDBJ databases">
        <title>Depth-based differentiation of microbial function through sediment-hosted aquifers and enrichment of novel symbionts in the deep terrestrial subsurface.</title>
        <authorList>
            <person name="Probst A.J."/>
            <person name="Ladd B."/>
            <person name="Jarett J.K."/>
            <person name="Geller-Mcgrath D.E."/>
            <person name="Sieber C.M."/>
            <person name="Emerson J.B."/>
            <person name="Anantharaman K."/>
            <person name="Thomas B.C."/>
            <person name="Malmstrom R."/>
            <person name="Stieglmeier M."/>
            <person name="Klingl A."/>
            <person name="Woyke T."/>
            <person name="Ryan C.M."/>
            <person name="Banfield J.F."/>
        </authorList>
    </citation>
    <scope>NUCLEOTIDE SEQUENCE [LARGE SCALE GENOMIC DNA]</scope>
    <source>
        <strain evidence="3">CG23_combo_of_CG06-09_8_20_14_all_38_19</strain>
    </source>
</reference>
<sequence length="183" mass="20894">MAIEIIPKAVVKKSSAVNYLYYFAVAFLIGSFFIWFTLNQMVKSSNVALEKIEKSLAEEKTAKKTLEDEVLSYKEKLDDFSLIFNSHKMNTRFFEFLESITHPKVFFSNFSLDSSKTKASFSGKTDSFKSLGQQILILKEQKNIKELVLSKVSLGKEGGIEFSIDFYFDPEVLSFEIPSLSEE</sequence>
<dbReference type="EMBL" id="PCRP01000021">
    <property type="protein sequence ID" value="PIP23795.1"/>
    <property type="molecule type" value="Genomic_DNA"/>
</dbReference>
<protein>
    <recommendedName>
        <fullName evidence="5">PilN domain-containing protein</fullName>
    </recommendedName>
</protein>
<keyword evidence="1" id="KW-0175">Coiled coil</keyword>
<evidence type="ECO:0000313" key="4">
    <source>
        <dbReference type="Proteomes" id="UP000230273"/>
    </source>
</evidence>
<name>A0A2G9YX26_9BACT</name>
<keyword evidence="2" id="KW-1133">Transmembrane helix</keyword>
<evidence type="ECO:0000256" key="2">
    <source>
        <dbReference type="SAM" id="Phobius"/>
    </source>
</evidence>
<feature type="coiled-coil region" evidence="1">
    <location>
        <begin position="49"/>
        <end position="76"/>
    </location>
</feature>
<accession>A0A2G9YX26</accession>
<proteinExistence type="predicted"/>
<evidence type="ECO:0008006" key="5">
    <source>
        <dbReference type="Google" id="ProtNLM"/>
    </source>
</evidence>
<gene>
    <name evidence="3" type="ORF">COX36_01365</name>
</gene>
<evidence type="ECO:0000256" key="1">
    <source>
        <dbReference type="SAM" id="Coils"/>
    </source>
</evidence>
<keyword evidence="2" id="KW-0812">Transmembrane</keyword>